<keyword evidence="1" id="KW-1133">Transmembrane helix</keyword>
<dbReference type="Proteomes" id="UP000007879">
    <property type="component" value="Unassembled WGS sequence"/>
</dbReference>
<reference evidence="4" key="1">
    <citation type="journal article" date="2010" name="Nature">
        <title>The Amphimedon queenslandica genome and the evolution of animal complexity.</title>
        <authorList>
            <person name="Srivastava M."/>
            <person name="Simakov O."/>
            <person name="Chapman J."/>
            <person name="Fahey B."/>
            <person name="Gauthier M.E."/>
            <person name="Mitros T."/>
            <person name="Richards G.S."/>
            <person name="Conaco C."/>
            <person name="Dacre M."/>
            <person name="Hellsten U."/>
            <person name="Larroux C."/>
            <person name="Putnam N.H."/>
            <person name="Stanke M."/>
            <person name="Adamska M."/>
            <person name="Darling A."/>
            <person name="Degnan S.M."/>
            <person name="Oakley T.H."/>
            <person name="Plachetzki D.C."/>
            <person name="Zhai Y."/>
            <person name="Adamski M."/>
            <person name="Calcino A."/>
            <person name="Cummins S.F."/>
            <person name="Goodstein D.M."/>
            <person name="Harris C."/>
            <person name="Jackson D.J."/>
            <person name="Leys S.P."/>
            <person name="Shu S."/>
            <person name="Woodcroft B.J."/>
            <person name="Vervoort M."/>
            <person name="Kosik K.S."/>
            <person name="Manning G."/>
            <person name="Degnan B.M."/>
            <person name="Rokhsar D.S."/>
        </authorList>
    </citation>
    <scope>NUCLEOTIDE SEQUENCE [LARGE SCALE GENOMIC DNA]</scope>
</reference>
<sequence length="451" mass="48952">MKLEMKPLLLLCLLFYSVDSCSTVSRSGVSLTGVCPNDTFTVPIGTTLTYNCSASSFTSGYQPYWNISGISYAPFDPTPPSVTIDTNIPDSLSFLHITINVTQLLDIQCRLCMNSNCFGNDSTKLIVFGPPSSLSHELRENAKLSWSAPSLPPSVNEDDVSFTYNIIIMGSTNNSLTVTDINITNNTYVIISPANITNYTECTSYQWGVRAAADLSYGFTDFENKTESFTFTSAPNITDATVTGSISSIIFELIFSTSVEDAYTYTLHQRDYCENQLNSSEINNTLISRINNTMVSINIQSLIEDETWSVSVEVAVCQYNDTTQYINITNGSDTDRILDCKSDSLVSSTAITSLTLLPSISSMEHTSFFVSPSFPSSSVTNTPSGTCNLISLFYLLFVFLISGTPVSGKSINIIIGGVTGGVIGGIVVLILIVAVLTACKIKKKGSFTHKK</sequence>
<evidence type="ECO:0008006" key="5">
    <source>
        <dbReference type="Google" id="ProtNLM"/>
    </source>
</evidence>
<evidence type="ECO:0000313" key="4">
    <source>
        <dbReference type="Proteomes" id="UP000007879"/>
    </source>
</evidence>
<reference evidence="3" key="2">
    <citation type="submission" date="2024-06" db="UniProtKB">
        <authorList>
            <consortium name="EnsemblMetazoa"/>
        </authorList>
    </citation>
    <scope>IDENTIFICATION</scope>
</reference>
<dbReference type="EnsemblMetazoa" id="XM_019996012.1">
    <property type="protein sequence ID" value="XP_019851571.1"/>
    <property type="gene ID" value="LOC109581697"/>
</dbReference>
<keyword evidence="2" id="KW-0732">Signal</keyword>
<keyword evidence="1" id="KW-0812">Transmembrane</keyword>
<feature type="transmembrane region" description="Helical" evidence="1">
    <location>
        <begin position="389"/>
        <end position="406"/>
    </location>
</feature>
<feature type="transmembrane region" description="Helical" evidence="1">
    <location>
        <begin position="413"/>
        <end position="436"/>
    </location>
</feature>
<evidence type="ECO:0000313" key="3">
    <source>
        <dbReference type="EnsemblMetazoa" id="XP_019851571.1"/>
    </source>
</evidence>
<keyword evidence="4" id="KW-1185">Reference proteome</keyword>
<proteinExistence type="predicted"/>
<evidence type="ECO:0000256" key="1">
    <source>
        <dbReference type="SAM" id="Phobius"/>
    </source>
</evidence>
<protein>
    <recommendedName>
        <fullName evidence="5">Ig-like domain-containing protein</fullName>
    </recommendedName>
</protein>
<feature type="signal peptide" evidence="2">
    <location>
        <begin position="1"/>
        <end position="20"/>
    </location>
</feature>
<feature type="chain" id="PRO_5042848646" description="Ig-like domain-containing protein" evidence="2">
    <location>
        <begin position="21"/>
        <end position="451"/>
    </location>
</feature>
<keyword evidence="1" id="KW-0472">Membrane</keyword>
<gene>
    <name evidence="3" type="primary">109581697</name>
</gene>
<name>A0AAN0J491_AMPQE</name>
<dbReference type="AlphaFoldDB" id="A0AAN0J491"/>
<evidence type="ECO:0000256" key="2">
    <source>
        <dbReference type="SAM" id="SignalP"/>
    </source>
</evidence>
<accession>A0AAN0J491</accession>
<organism evidence="3 4">
    <name type="scientific">Amphimedon queenslandica</name>
    <name type="common">Sponge</name>
    <dbReference type="NCBI Taxonomy" id="400682"/>
    <lineage>
        <taxon>Eukaryota</taxon>
        <taxon>Metazoa</taxon>
        <taxon>Porifera</taxon>
        <taxon>Demospongiae</taxon>
        <taxon>Heteroscleromorpha</taxon>
        <taxon>Haplosclerida</taxon>
        <taxon>Niphatidae</taxon>
        <taxon>Amphimedon</taxon>
    </lineage>
</organism>